<organism evidence="1 2">
    <name type="scientific">Petrocella atlantisensis</name>
    <dbReference type="NCBI Taxonomy" id="2173034"/>
    <lineage>
        <taxon>Bacteria</taxon>
        <taxon>Bacillati</taxon>
        <taxon>Bacillota</taxon>
        <taxon>Clostridia</taxon>
        <taxon>Lachnospirales</taxon>
        <taxon>Vallitaleaceae</taxon>
        <taxon>Petrocella</taxon>
    </lineage>
</organism>
<reference evidence="1 2" key="1">
    <citation type="submission" date="2018-09" db="EMBL/GenBank/DDBJ databases">
        <authorList>
            <person name="Postec A."/>
        </authorList>
    </citation>
    <scope>NUCLEOTIDE SEQUENCE [LARGE SCALE GENOMIC DNA]</scope>
    <source>
        <strain evidence="1">70B-A</strain>
    </source>
</reference>
<accession>A0A3P7PAS0</accession>
<protein>
    <submittedName>
        <fullName evidence="1">Uncharacterized protein</fullName>
    </submittedName>
</protein>
<proteinExistence type="predicted"/>
<evidence type="ECO:0000313" key="2">
    <source>
        <dbReference type="Proteomes" id="UP000279029"/>
    </source>
</evidence>
<gene>
    <name evidence="1" type="ORF">PATL70BA_1390</name>
</gene>
<dbReference type="KEGG" id="cbar:PATL70BA_1390"/>
<keyword evidence="2" id="KW-1185">Reference proteome</keyword>
<dbReference type="Proteomes" id="UP000279029">
    <property type="component" value="Chromosome"/>
</dbReference>
<dbReference type="AlphaFoldDB" id="A0A3P7PAS0"/>
<name>A0A3P7PAS0_9FIRM</name>
<evidence type="ECO:0000313" key="1">
    <source>
        <dbReference type="EMBL" id="VDN47273.1"/>
    </source>
</evidence>
<sequence>MMSPIIRTVTHDKIITLNKCKHKKLISTYVYFSQDLVINLYKRS</sequence>
<dbReference type="EMBL" id="LR130778">
    <property type="protein sequence ID" value="VDN47273.1"/>
    <property type="molecule type" value="Genomic_DNA"/>
</dbReference>